<dbReference type="InterPro" id="IPR011249">
    <property type="entry name" value="Metalloenz_LuxS/M16"/>
</dbReference>
<dbReference type="PANTHER" id="PTHR11851">
    <property type="entry name" value="METALLOPROTEASE"/>
    <property type="match status" value="1"/>
</dbReference>
<dbReference type="InterPro" id="IPR007863">
    <property type="entry name" value="Peptidase_M16_C"/>
</dbReference>
<protein>
    <submittedName>
        <fullName evidence="6">Zinc protease</fullName>
    </submittedName>
</protein>
<evidence type="ECO:0000256" key="1">
    <source>
        <dbReference type="ARBA" id="ARBA00001947"/>
    </source>
</evidence>
<feature type="domain" description="Peptidase M16 C-terminal" evidence="5">
    <location>
        <begin position="220"/>
        <end position="394"/>
    </location>
</feature>
<keyword evidence="7" id="KW-1185">Reference proteome</keyword>
<evidence type="ECO:0000259" key="4">
    <source>
        <dbReference type="Pfam" id="PF00675"/>
    </source>
</evidence>
<reference evidence="6 7" key="1">
    <citation type="submission" date="2018-03" db="EMBL/GenBank/DDBJ databases">
        <title>Genomic Encyclopedia of Type Strains, Phase III (KMG-III): the genomes of soil and plant-associated and newly described type strains.</title>
        <authorList>
            <person name="Whitman W."/>
        </authorList>
    </citation>
    <scope>NUCLEOTIDE SEQUENCE [LARGE SCALE GENOMIC DNA]</scope>
    <source>
        <strain evidence="6 7">MWH-P2sevCIIIb</strain>
    </source>
</reference>
<evidence type="ECO:0000256" key="2">
    <source>
        <dbReference type="ARBA" id="ARBA00007261"/>
    </source>
</evidence>
<dbReference type="Gene3D" id="3.30.830.10">
    <property type="entry name" value="Metalloenzyme, LuxS/M16 peptidase-like"/>
    <property type="match status" value="4"/>
</dbReference>
<name>A0A2T0XB01_9BURK</name>
<dbReference type="PROSITE" id="PS00143">
    <property type="entry name" value="INSULINASE"/>
    <property type="match status" value="1"/>
</dbReference>
<comment type="caution">
    <text evidence="6">The sequence shown here is derived from an EMBL/GenBank/DDBJ whole genome shotgun (WGS) entry which is preliminary data.</text>
</comment>
<dbReference type="AlphaFoldDB" id="A0A2T0XB01"/>
<evidence type="ECO:0000256" key="3">
    <source>
        <dbReference type="RuleBase" id="RU004447"/>
    </source>
</evidence>
<organism evidence="6 7">
    <name type="scientific">Jezberella montanilacus</name>
    <dbReference type="NCBI Taxonomy" id="323426"/>
    <lineage>
        <taxon>Bacteria</taxon>
        <taxon>Pseudomonadati</taxon>
        <taxon>Pseudomonadota</taxon>
        <taxon>Betaproteobacteria</taxon>
        <taxon>Burkholderiales</taxon>
        <taxon>Alcaligenaceae</taxon>
        <taxon>Jezberella</taxon>
    </lineage>
</organism>
<keyword evidence="6" id="KW-0378">Hydrolase</keyword>
<proteinExistence type="inferred from homology"/>
<dbReference type="GO" id="GO:0006508">
    <property type="term" value="P:proteolysis"/>
    <property type="evidence" value="ECO:0007669"/>
    <property type="project" value="UniProtKB-KW"/>
</dbReference>
<dbReference type="Proteomes" id="UP000238308">
    <property type="component" value="Unassembled WGS sequence"/>
</dbReference>
<dbReference type="InterPro" id="IPR050361">
    <property type="entry name" value="MPP/UQCRC_Complex"/>
</dbReference>
<dbReference type="InterPro" id="IPR011765">
    <property type="entry name" value="Pept_M16_N"/>
</dbReference>
<evidence type="ECO:0000259" key="5">
    <source>
        <dbReference type="Pfam" id="PF05193"/>
    </source>
</evidence>
<sequence>MRLLTGVHCDALTGIVTRAIVTASLSFVALHTATSFAGNLPVGVTEITTVEGITEYRLDSNGLRILLAPDDSKPSTTVNMTYLVGSRHENYGETGMAHLLEHMLFKGTPTHPNSLAEFSKRGLQANGSTSSDRTNYFASFAANPDTLSWYLGWQADAMINAKVAREDLDTEMTVVRNEMENGENNSFQTLWQKMLGVAYQWHNYGKTTIGARSDVEQVDISHLQAFYRLYYQPDNAVLIVSGKFDPQTTIEEIAKTFNPIPKPSRKLPAEYTVEPVQDGERSVTLRRTGGSPLVAAMYHVPPASTKDFAALDLASMIIGDTPSGRLYKAMLPSKQATSVFAMTMDQYAPGIAMFGASLQPGMDTKKSLQTLTQTVEAIAKQPFTQVELDRARSQWLTQWNQTFSDPQKIGVGLSEAIAVGDWRLMFVERDNIRSAKLTDLQRVATDYLITANRTEGTYIPTIKPVRAPQVAIPDLSSDLKDYKGDANVKQAEAFDPEPANIDARTERKTLKLANGNVKLALLSKQTRGERVKVNIAIKFGSVDSLKGQKLASLASAELLTRGTDKMTRQQISDKIDALQAEVSVSGAATTVTIAMSTTRPNIDALTALMLDVVRNANFAQDQVDEYQRSTITGLKSAMTEPTSIAARMLARHDNPYTKDDIRYTPSFEESLASIEGLKRDALVGFHKKFYGAGEIAISAVGDFDPKTLEATITQGLAGWKKSAPYARIPNPYHQVPAERMESITPDKANAFYLAKMPLALQDTNEDYPALSLVNFMLGTSETSRLWLRVREKEGLSYNVRSSLTASAFEPSGTWTIYAIFAPQNRTKVETAIQEELARLVKDGFTDEEVKDGVKALLNYKKLARAQDGTVAAAWLEYLDTNRTFKRSAELDQKVAALTTEQVNAAVRKYLKPEAFSSVAAGDFKK</sequence>
<dbReference type="Pfam" id="PF00675">
    <property type="entry name" value="Peptidase_M16"/>
    <property type="match status" value="1"/>
</dbReference>
<gene>
    <name evidence="6" type="ORF">BCM14_3060</name>
</gene>
<dbReference type="EMBL" id="PVTV01000019">
    <property type="protein sequence ID" value="PRY96120.1"/>
    <property type="molecule type" value="Genomic_DNA"/>
</dbReference>
<dbReference type="OrthoDB" id="9811314at2"/>
<dbReference type="PANTHER" id="PTHR11851:SF49">
    <property type="entry name" value="MITOCHONDRIAL-PROCESSING PEPTIDASE SUBUNIT ALPHA"/>
    <property type="match status" value="1"/>
</dbReference>
<feature type="domain" description="Peptidase M16 C-terminal" evidence="5">
    <location>
        <begin position="677"/>
        <end position="855"/>
    </location>
</feature>
<evidence type="ECO:0000313" key="6">
    <source>
        <dbReference type="EMBL" id="PRY96120.1"/>
    </source>
</evidence>
<feature type="domain" description="Peptidase M16 N-terminal" evidence="4">
    <location>
        <begin position="65"/>
        <end position="210"/>
    </location>
</feature>
<comment type="cofactor">
    <cofactor evidence="1">
        <name>Zn(2+)</name>
        <dbReference type="ChEBI" id="CHEBI:29105"/>
    </cofactor>
</comment>
<dbReference type="Pfam" id="PF05193">
    <property type="entry name" value="Peptidase_M16_C"/>
    <property type="match status" value="2"/>
</dbReference>
<dbReference type="InterPro" id="IPR001431">
    <property type="entry name" value="Pept_M16_Zn_BS"/>
</dbReference>
<accession>A0A2T0XB01</accession>
<keyword evidence="6" id="KW-0645">Protease</keyword>
<comment type="similarity">
    <text evidence="2 3">Belongs to the peptidase M16 family.</text>
</comment>
<dbReference type="GO" id="GO:0046872">
    <property type="term" value="F:metal ion binding"/>
    <property type="evidence" value="ECO:0007669"/>
    <property type="project" value="InterPro"/>
</dbReference>
<dbReference type="SUPFAM" id="SSF63411">
    <property type="entry name" value="LuxS/MPP-like metallohydrolase"/>
    <property type="match status" value="4"/>
</dbReference>
<evidence type="ECO:0000313" key="7">
    <source>
        <dbReference type="Proteomes" id="UP000238308"/>
    </source>
</evidence>
<dbReference type="RefSeq" id="WP_106228864.1">
    <property type="nucleotide sequence ID" value="NZ_PVTV01000019.1"/>
</dbReference>
<dbReference type="GO" id="GO:0004222">
    <property type="term" value="F:metalloendopeptidase activity"/>
    <property type="evidence" value="ECO:0007669"/>
    <property type="project" value="InterPro"/>
</dbReference>